<evidence type="ECO:0000256" key="2">
    <source>
        <dbReference type="ARBA" id="ARBA00022786"/>
    </source>
</evidence>
<dbReference type="PANTHER" id="PTHR45622:SF76">
    <property type="entry name" value="HECT AND RLD DOMAIN CONTAINING E3 UBIQUITIN LIGASE 4, ISOFORM C"/>
    <property type="match status" value="1"/>
</dbReference>
<dbReference type="GO" id="GO:0005737">
    <property type="term" value="C:cytoplasm"/>
    <property type="evidence" value="ECO:0007669"/>
    <property type="project" value="TreeGrafter"/>
</dbReference>
<keyword evidence="6" id="KW-1185">Reference proteome</keyword>
<dbReference type="PANTHER" id="PTHR45622">
    <property type="entry name" value="UBIQUITIN-PROTEIN LIGASE E3A-RELATED"/>
    <property type="match status" value="1"/>
</dbReference>
<comment type="caution">
    <text evidence="3">Lacks conserved residue(s) required for the propagation of feature annotation.</text>
</comment>
<evidence type="ECO:0000259" key="4">
    <source>
        <dbReference type="PROSITE" id="PS50237"/>
    </source>
</evidence>
<dbReference type="Gene3D" id="3.30.2160.10">
    <property type="entry name" value="Hect, E3 ligase catalytic domain"/>
    <property type="match status" value="1"/>
</dbReference>
<feature type="domain" description="HECT" evidence="4">
    <location>
        <begin position="1"/>
        <end position="62"/>
    </location>
</feature>
<dbReference type="Gene3D" id="3.90.1750.10">
    <property type="entry name" value="Hect, E3 ligase catalytic domains"/>
    <property type="match status" value="1"/>
</dbReference>
<evidence type="ECO:0000256" key="1">
    <source>
        <dbReference type="ARBA" id="ARBA00022737"/>
    </source>
</evidence>
<protein>
    <submittedName>
        <fullName evidence="5">E3 ubiquitin-protein ligase herc3</fullName>
    </submittedName>
</protein>
<dbReference type="InterPro" id="IPR051709">
    <property type="entry name" value="Ub-ligase/GTPase-reg"/>
</dbReference>
<dbReference type="GO" id="GO:0006511">
    <property type="term" value="P:ubiquitin-dependent protein catabolic process"/>
    <property type="evidence" value="ECO:0007669"/>
    <property type="project" value="TreeGrafter"/>
</dbReference>
<organism evidence="5 6">
    <name type="scientific">Parelaphostrongylus tenuis</name>
    <name type="common">Meningeal worm</name>
    <dbReference type="NCBI Taxonomy" id="148309"/>
    <lineage>
        <taxon>Eukaryota</taxon>
        <taxon>Metazoa</taxon>
        <taxon>Ecdysozoa</taxon>
        <taxon>Nematoda</taxon>
        <taxon>Chromadorea</taxon>
        <taxon>Rhabditida</taxon>
        <taxon>Rhabditina</taxon>
        <taxon>Rhabditomorpha</taxon>
        <taxon>Strongyloidea</taxon>
        <taxon>Metastrongylidae</taxon>
        <taxon>Parelaphostrongylus</taxon>
    </lineage>
</organism>
<accession>A0AAD5QFE6</accession>
<dbReference type="InterPro" id="IPR035983">
    <property type="entry name" value="Hect_E3_ubiquitin_ligase"/>
</dbReference>
<proteinExistence type="predicted"/>
<reference evidence="5" key="1">
    <citation type="submission" date="2021-06" db="EMBL/GenBank/DDBJ databases">
        <title>Parelaphostrongylus tenuis whole genome reference sequence.</title>
        <authorList>
            <person name="Garwood T.J."/>
            <person name="Larsen P.A."/>
            <person name="Fountain-Jones N.M."/>
            <person name="Garbe J.R."/>
            <person name="Macchietto M.G."/>
            <person name="Kania S.A."/>
            <person name="Gerhold R.W."/>
            <person name="Richards J.E."/>
            <person name="Wolf T.M."/>
        </authorList>
    </citation>
    <scope>NUCLEOTIDE SEQUENCE</scope>
    <source>
        <strain evidence="5">MNPRO001-30</strain>
        <tissue evidence="5">Meninges</tissue>
    </source>
</reference>
<sequence>MVGILCGLAVYNSVLVAFPFPLAVYKMLLDQRLTLEDLTELSPVEGQSLQELLDYQGDDFELSTDYAQPFIRIE</sequence>
<dbReference type="Proteomes" id="UP001196413">
    <property type="component" value="Unassembled WGS sequence"/>
</dbReference>
<comment type="caution">
    <text evidence="5">The sequence shown here is derived from an EMBL/GenBank/DDBJ whole genome shotgun (WGS) entry which is preliminary data.</text>
</comment>
<dbReference type="GO" id="GO:0061630">
    <property type="term" value="F:ubiquitin protein ligase activity"/>
    <property type="evidence" value="ECO:0007669"/>
    <property type="project" value="TreeGrafter"/>
</dbReference>
<dbReference type="EMBL" id="JAHQIW010000036">
    <property type="protein sequence ID" value="KAJ1345625.1"/>
    <property type="molecule type" value="Genomic_DNA"/>
</dbReference>
<keyword evidence="1" id="KW-0677">Repeat</keyword>
<evidence type="ECO:0000256" key="3">
    <source>
        <dbReference type="PROSITE-ProRule" id="PRU00104"/>
    </source>
</evidence>
<dbReference type="AlphaFoldDB" id="A0AAD5QFE6"/>
<keyword evidence="2 3" id="KW-0833">Ubl conjugation pathway</keyword>
<evidence type="ECO:0000313" key="5">
    <source>
        <dbReference type="EMBL" id="KAJ1345625.1"/>
    </source>
</evidence>
<gene>
    <name evidence="5" type="primary">HERC3</name>
    <name evidence="5" type="ORF">KIN20_000200</name>
</gene>
<evidence type="ECO:0000313" key="6">
    <source>
        <dbReference type="Proteomes" id="UP001196413"/>
    </source>
</evidence>
<dbReference type="SUPFAM" id="SSF56204">
    <property type="entry name" value="Hect, E3 ligase catalytic domain"/>
    <property type="match status" value="1"/>
</dbReference>
<dbReference type="PROSITE" id="PS50237">
    <property type="entry name" value="HECT"/>
    <property type="match status" value="1"/>
</dbReference>
<dbReference type="Pfam" id="PF00632">
    <property type="entry name" value="HECT"/>
    <property type="match status" value="1"/>
</dbReference>
<name>A0AAD5QFE6_PARTN</name>
<dbReference type="GO" id="GO:0016567">
    <property type="term" value="P:protein ubiquitination"/>
    <property type="evidence" value="ECO:0007669"/>
    <property type="project" value="TreeGrafter"/>
</dbReference>
<dbReference type="InterPro" id="IPR000569">
    <property type="entry name" value="HECT_dom"/>
</dbReference>